<dbReference type="Pfam" id="PF00892">
    <property type="entry name" value="EamA"/>
    <property type="match status" value="1"/>
</dbReference>
<name>A0A9X5E891_9CYAN</name>
<feature type="transmembrane region" description="Helical" evidence="12">
    <location>
        <begin position="76"/>
        <end position="96"/>
    </location>
</feature>
<accession>A0A9X5E891</accession>
<dbReference type="PANTHER" id="PTHR30561:SF9">
    <property type="entry name" value="4-AMINO-4-DEOXY-L-ARABINOSE-PHOSPHOUNDECAPRENOL FLIPPASE SUBUNIT ARNF-RELATED"/>
    <property type="match status" value="1"/>
</dbReference>
<keyword evidence="10" id="KW-0443">Lipid metabolism</keyword>
<dbReference type="GO" id="GO:0005886">
    <property type="term" value="C:plasma membrane"/>
    <property type="evidence" value="ECO:0007669"/>
    <property type="project" value="UniProtKB-SubCell"/>
</dbReference>
<evidence type="ECO:0000313" key="15">
    <source>
        <dbReference type="Proteomes" id="UP000031532"/>
    </source>
</evidence>
<evidence type="ECO:0000256" key="9">
    <source>
        <dbReference type="ARBA" id="ARBA00022989"/>
    </source>
</evidence>
<dbReference type="Proteomes" id="UP000031532">
    <property type="component" value="Unassembled WGS sequence"/>
</dbReference>
<gene>
    <name evidence="14" type="ORF">QH73_0018975</name>
</gene>
<organism evidence="14 15">
    <name type="scientific">Scytonema millei VB511283</name>
    <dbReference type="NCBI Taxonomy" id="1245923"/>
    <lineage>
        <taxon>Bacteria</taxon>
        <taxon>Bacillati</taxon>
        <taxon>Cyanobacteriota</taxon>
        <taxon>Cyanophyceae</taxon>
        <taxon>Nostocales</taxon>
        <taxon>Scytonemataceae</taxon>
        <taxon>Scytonema</taxon>
    </lineage>
</organism>
<protein>
    <submittedName>
        <fullName evidence="14">EamA family transporter</fullName>
    </submittedName>
</protein>
<comment type="subcellular location">
    <subcellularLocation>
        <location evidence="1">Cell membrane</location>
        <topology evidence="1">Multi-pass membrane protein</topology>
    </subcellularLocation>
</comment>
<keyword evidence="7 12" id="KW-0812">Transmembrane</keyword>
<dbReference type="SUPFAM" id="SSF103481">
    <property type="entry name" value="Multidrug resistance efflux transporter EmrE"/>
    <property type="match status" value="1"/>
</dbReference>
<keyword evidence="11 12" id="KW-0472">Membrane</keyword>
<dbReference type="Gene3D" id="1.10.3730.20">
    <property type="match status" value="1"/>
</dbReference>
<dbReference type="AlphaFoldDB" id="A0A9X5E891"/>
<proteinExistence type="inferred from homology"/>
<dbReference type="RefSeq" id="WP_039717536.1">
    <property type="nucleotide sequence ID" value="NZ_JTJC03000005.1"/>
</dbReference>
<evidence type="ECO:0000256" key="10">
    <source>
        <dbReference type="ARBA" id="ARBA00023098"/>
    </source>
</evidence>
<comment type="similarity">
    <text evidence="2">Belongs to the EamA transporter family.</text>
</comment>
<sequence length="122" mass="13137">MTLPEFGLFLISILASVAGQWLLKSGALKLGKVNATNMFSHLLGILSTPELLVGLACYGMGAFFYILVLTRVNLSVAGPAASLSYVFSVILGYFVFRESIPLNQIIALGFIVAGVILLVWRK</sequence>
<evidence type="ECO:0000256" key="1">
    <source>
        <dbReference type="ARBA" id="ARBA00004651"/>
    </source>
</evidence>
<feature type="transmembrane region" description="Helical" evidence="12">
    <location>
        <begin position="102"/>
        <end position="120"/>
    </location>
</feature>
<dbReference type="OrthoDB" id="531587at2"/>
<reference evidence="14 15" key="1">
    <citation type="journal article" date="2015" name="Genome Announc.">
        <title>Draft Genome Sequence of the Terrestrial Cyanobacterium Scytonema millei VB511283, Isolated from Eastern India.</title>
        <authorList>
            <person name="Sen D."/>
            <person name="Chandrababunaidu M.M."/>
            <person name="Singh D."/>
            <person name="Sanghi N."/>
            <person name="Ghorai A."/>
            <person name="Mishra G.P."/>
            <person name="Madduluri M."/>
            <person name="Adhikary S.P."/>
            <person name="Tripathy S."/>
        </authorList>
    </citation>
    <scope>NUCLEOTIDE SEQUENCE [LARGE SCALE GENOMIC DNA]</scope>
    <source>
        <strain evidence="14 15">VB511283</strain>
    </source>
</reference>
<feature type="domain" description="EamA" evidence="13">
    <location>
        <begin position="51"/>
        <end position="119"/>
    </location>
</feature>
<evidence type="ECO:0000256" key="12">
    <source>
        <dbReference type="SAM" id="Phobius"/>
    </source>
</evidence>
<keyword evidence="6" id="KW-0441">Lipid A biosynthesis</keyword>
<evidence type="ECO:0000256" key="2">
    <source>
        <dbReference type="ARBA" id="ARBA00007362"/>
    </source>
</evidence>
<dbReference type="EMBL" id="JTJC03000005">
    <property type="protein sequence ID" value="NHC36698.1"/>
    <property type="molecule type" value="Genomic_DNA"/>
</dbReference>
<evidence type="ECO:0000259" key="13">
    <source>
        <dbReference type="Pfam" id="PF00892"/>
    </source>
</evidence>
<evidence type="ECO:0000256" key="6">
    <source>
        <dbReference type="ARBA" id="ARBA00022556"/>
    </source>
</evidence>
<keyword evidence="15" id="KW-1185">Reference proteome</keyword>
<dbReference type="GO" id="GO:0009103">
    <property type="term" value="P:lipopolysaccharide biosynthetic process"/>
    <property type="evidence" value="ECO:0007669"/>
    <property type="project" value="UniProtKB-KW"/>
</dbReference>
<keyword evidence="5" id="KW-0997">Cell inner membrane</keyword>
<dbReference type="InterPro" id="IPR000390">
    <property type="entry name" value="Small_drug/metabolite_transptr"/>
</dbReference>
<keyword evidence="3" id="KW-1003">Cell membrane</keyword>
<evidence type="ECO:0000256" key="8">
    <source>
        <dbReference type="ARBA" id="ARBA00022985"/>
    </source>
</evidence>
<dbReference type="InterPro" id="IPR037185">
    <property type="entry name" value="EmrE-like"/>
</dbReference>
<keyword evidence="4" id="KW-0444">Lipid biosynthesis</keyword>
<evidence type="ECO:0000256" key="7">
    <source>
        <dbReference type="ARBA" id="ARBA00022692"/>
    </source>
</evidence>
<dbReference type="PANTHER" id="PTHR30561">
    <property type="entry name" value="SMR FAMILY PROTON-DEPENDENT DRUG EFFLUX TRANSPORTER SUGE"/>
    <property type="match status" value="1"/>
</dbReference>
<dbReference type="InterPro" id="IPR000620">
    <property type="entry name" value="EamA_dom"/>
</dbReference>
<keyword evidence="9 12" id="KW-1133">Transmembrane helix</keyword>
<evidence type="ECO:0000256" key="3">
    <source>
        <dbReference type="ARBA" id="ARBA00022475"/>
    </source>
</evidence>
<evidence type="ECO:0000256" key="11">
    <source>
        <dbReference type="ARBA" id="ARBA00023136"/>
    </source>
</evidence>
<feature type="transmembrane region" description="Helical" evidence="12">
    <location>
        <begin position="43"/>
        <end position="69"/>
    </location>
</feature>
<comment type="caution">
    <text evidence="14">The sequence shown here is derived from an EMBL/GenBank/DDBJ whole genome shotgun (WGS) entry which is preliminary data.</text>
</comment>
<evidence type="ECO:0000256" key="4">
    <source>
        <dbReference type="ARBA" id="ARBA00022516"/>
    </source>
</evidence>
<evidence type="ECO:0000313" key="14">
    <source>
        <dbReference type="EMBL" id="NHC36698.1"/>
    </source>
</evidence>
<dbReference type="GO" id="GO:0022857">
    <property type="term" value="F:transmembrane transporter activity"/>
    <property type="evidence" value="ECO:0007669"/>
    <property type="project" value="InterPro"/>
</dbReference>
<keyword evidence="8" id="KW-0448">Lipopolysaccharide biosynthesis</keyword>
<evidence type="ECO:0000256" key="5">
    <source>
        <dbReference type="ARBA" id="ARBA00022519"/>
    </source>
</evidence>